<feature type="transmembrane region" description="Helical" evidence="1">
    <location>
        <begin position="31"/>
        <end position="48"/>
    </location>
</feature>
<organism evidence="2 3">
    <name type="scientific">Deinococcus puniceus</name>
    <dbReference type="NCBI Taxonomy" id="1182568"/>
    <lineage>
        <taxon>Bacteria</taxon>
        <taxon>Thermotogati</taxon>
        <taxon>Deinococcota</taxon>
        <taxon>Deinococci</taxon>
        <taxon>Deinococcales</taxon>
        <taxon>Deinococcaceae</taxon>
        <taxon>Deinococcus</taxon>
    </lineage>
</organism>
<dbReference type="OrthoDB" id="72775at2"/>
<keyword evidence="1" id="KW-1133">Transmembrane helix</keyword>
<proteinExistence type="predicted"/>
<evidence type="ECO:0000313" key="2">
    <source>
        <dbReference type="EMBL" id="ANE44434.1"/>
    </source>
</evidence>
<dbReference type="Proteomes" id="UP000077363">
    <property type="component" value="Chromosome"/>
</dbReference>
<keyword evidence="1" id="KW-0472">Membrane</keyword>
<sequence length="100" mass="10803">MKRTPWMGVALMVVAGLALSVLLAATRNTPLLYAGLNILIYGGLGYWAYTQWRRVRHARTGQMGQARWLYMGLMGFSALVIVVRLLEAFSGAGATTGAGV</sequence>
<evidence type="ECO:0000256" key="1">
    <source>
        <dbReference type="SAM" id="Phobius"/>
    </source>
</evidence>
<dbReference type="EMBL" id="CP011387">
    <property type="protein sequence ID" value="ANE44434.1"/>
    <property type="molecule type" value="Genomic_DNA"/>
</dbReference>
<accession>A0A172TBX4</accession>
<dbReference type="STRING" id="1182568.SU48_12425"/>
<feature type="transmembrane region" description="Helical" evidence="1">
    <location>
        <begin position="7"/>
        <end position="25"/>
    </location>
</feature>
<name>A0A172TBX4_9DEIO</name>
<dbReference type="PATRIC" id="fig|1182568.3.peg.2568"/>
<dbReference type="RefSeq" id="WP_064015515.1">
    <property type="nucleotide sequence ID" value="NZ_CP011387.1"/>
</dbReference>
<reference evidence="2 3" key="1">
    <citation type="submission" date="2015-01" db="EMBL/GenBank/DDBJ databases">
        <title>Deinococcus puniceus/DY1/ whole genome sequencing.</title>
        <authorList>
            <person name="Kim M.K."/>
            <person name="Srinivasan S."/>
            <person name="Lee J.-J."/>
        </authorList>
    </citation>
    <scope>NUCLEOTIDE SEQUENCE [LARGE SCALE GENOMIC DNA]</scope>
    <source>
        <strain evidence="2 3">DY1</strain>
    </source>
</reference>
<keyword evidence="1" id="KW-0812">Transmembrane</keyword>
<dbReference type="KEGG" id="dpu:SU48_12425"/>
<protein>
    <submittedName>
        <fullName evidence="2">Uncharacterized protein</fullName>
    </submittedName>
</protein>
<keyword evidence="3" id="KW-1185">Reference proteome</keyword>
<dbReference type="AlphaFoldDB" id="A0A172TBX4"/>
<feature type="transmembrane region" description="Helical" evidence="1">
    <location>
        <begin position="68"/>
        <end position="86"/>
    </location>
</feature>
<evidence type="ECO:0000313" key="3">
    <source>
        <dbReference type="Proteomes" id="UP000077363"/>
    </source>
</evidence>
<gene>
    <name evidence="2" type="ORF">SU48_12425</name>
</gene>